<feature type="domain" description="Peptidase M20 dimerisation" evidence="2">
    <location>
        <begin position="209"/>
        <end position="298"/>
    </location>
</feature>
<protein>
    <recommendedName>
        <fullName evidence="1">Peptidase M20 domain-containing protein 2</fullName>
    </recommendedName>
</protein>
<dbReference type="GO" id="GO:0016805">
    <property type="term" value="F:dipeptidase activity"/>
    <property type="evidence" value="ECO:0007669"/>
    <property type="project" value="InterPro"/>
</dbReference>
<dbReference type="GO" id="GO:0005737">
    <property type="term" value="C:cytoplasm"/>
    <property type="evidence" value="ECO:0007669"/>
    <property type="project" value="TreeGrafter"/>
</dbReference>
<dbReference type="InterPro" id="IPR017439">
    <property type="entry name" value="Amidohydrolase"/>
</dbReference>
<sequence length="443" mass="47670">MTKEELKAKVYEAIDRRRDEIVALGETIMKNPELGFKEFETAALVREKFASLDLPHRAGLAITGVKAKLESGREGPTVALIGELDALIVASHPQANPGTGAAHACGHNAQIAGLVGAAMGLADAGAIRHLGGDVVFFAVPAEEYVEVEYRSGLMKEGKIEFLGGKPELIRLGEFDDVDMAMMIHTSGSREDRLAGVADSSNGCIVKQIRYIGKEAHAGGAPDKGINALYAAHVGLAAINALRETFRDQDSIRVHPIITRGGDLVNVIPADVRMETYVRGKTTAAIQEANRKVDRALRAGALALGAQVEIATLPGYFPLKNDPQMAELFKQNILPILGGEEHFARGGHRTGSTDMGDVSYIMPALHPFMAGATGSGHTPEWHISDPERGYLWPAKSLAAMAIDLLYGDAGPARKILETSKPEMTNEDYLAFQRNMKKVEVYQGE</sequence>
<dbReference type="PANTHER" id="PTHR30575">
    <property type="entry name" value="PEPTIDASE M20"/>
    <property type="match status" value="1"/>
</dbReference>
<dbReference type="SUPFAM" id="SSF55031">
    <property type="entry name" value="Bacterial exopeptidase dimerisation domain"/>
    <property type="match status" value="1"/>
</dbReference>
<dbReference type="Gene3D" id="3.40.630.10">
    <property type="entry name" value="Zn peptidases"/>
    <property type="match status" value="1"/>
</dbReference>
<keyword evidence="3" id="KW-0378">Hydrolase</keyword>
<dbReference type="PANTHER" id="PTHR30575:SF3">
    <property type="entry name" value="PEPTIDASE M20 DIMERISATION DOMAIN-CONTAINING PROTEIN"/>
    <property type="match status" value="1"/>
</dbReference>
<dbReference type="NCBIfam" id="TIGR01891">
    <property type="entry name" value="amidohydrolases"/>
    <property type="match status" value="1"/>
</dbReference>
<evidence type="ECO:0000313" key="3">
    <source>
        <dbReference type="EMBL" id="OGG43633.1"/>
    </source>
</evidence>
<gene>
    <name evidence="3" type="ORF">A3F84_21370</name>
</gene>
<dbReference type="Proteomes" id="UP000178606">
    <property type="component" value="Unassembled WGS sequence"/>
</dbReference>
<dbReference type="Pfam" id="PF01546">
    <property type="entry name" value="Peptidase_M20"/>
    <property type="match status" value="1"/>
</dbReference>
<organism evidence="3 4">
    <name type="scientific">Handelsmanbacteria sp. (strain RIFCSPLOWO2_12_FULL_64_10)</name>
    <dbReference type="NCBI Taxonomy" id="1817868"/>
    <lineage>
        <taxon>Bacteria</taxon>
        <taxon>Candidatus Handelsmaniibacteriota</taxon>
    </lineage>
</organism>
<accession>A0A1F6C3J5</accession>
<dbReference type="GO" id="GO:0046657">
    <property type="term" value="P:folic acid catabolic process"/>
    <property type="evidence" value="ECO:0007669"/>
    <property type="project" value="TreeGrafter"/>
</dbReference>
<dbReference type="InterPro" id="IPR002933">
    <property type="entry name" value="Peptidase_M20"/>
</dbReference>
<dbReference type="EMBL" id="MFKF01000429">
    <property type="protein sequence ID" value="OGG43633.1"/>
    <property type="molecule type" value="Genomic_DNA"/>
</dbReference>
<dbReference type="GO" id="GO:0071713">
    <property type="term" value="F:para-aminobenzoyl-glutamate hydrolase activity"/>
    <property type="evidence" value="ECO:0007669"/>
    <property type="project" value="TreeGrafter"/>
</dbReference>
<evidence type="ECO:0000259" key="2">
    <source>
        <dbReference type="Pfam" id="PF07687"/>
    </source>
</evidence>
<dbReference type="PIRSF" id="PIRSF037226">
    <property type="entry name" value="Amidohydrolase_ACY1L2_prd"/>
    <property type="match status" value="1"/>
</dbReference>
<dbReference type="InterPro" id="IPR011650">
    <property type="entry name" value="Peptidase_M20_dimer"/>
</dbReference>
<dbReference type="Gene3D" id="3.30.70.360">
    <property type="match status" value="1"/>
</dbReference>
<reference evidence="3 4" key="1">
    <citation type="journal article" date="2016" name="Nat. Commun.">
        <title>Thousands of microbial genomes shed light on interconnected biogeochemical processes in an aquifer system.</title>
        <authorList>
            <person name="Anantharaman K."/>
            <person name="Brown C.T."/>
            <person name="Hug L.A."/>
            <person name="Sharon I."/>
            <person name="Castelle C.J."/>
            <person name="Probst A.J."/>
            <person name="Thomas B.C."/>
            <person name="Singh A."/>
            <person name="Wilkins M.J."/>
            <person name="Karaoz U."/>
            <person name="Brodie E.L."/>
            <person name="Williams K.H."/>
            <person name="Hubbard S.S."/>
            <person name="Banfield J.F."/>
        </authorList>
    </citation>
    <scope>NUCLEOTIDE SEQUENCE [LARGE SCALE GENOMIC DNA]</scope>
    <source>
        <strain evidence="4">RIFCSPLOWO2_12_FULL_64_10</strain>
    </source>
</reference>
<proteinExistence type="inferred from homology"/>
<evidence type="ECO:0000256" key="1">
    <source>
        <dbReference type="PIRNR" id="PIRNR037226"/>
    </source>
</evidence>
<dbReference type="Pfam" id="PF07687">
    <property type="entry name" value="M20_dimer"/>
    <property type="match status" value="1"/>
</dbReference>
<dbReference type="InterPro" id="IPR017144">
    <property type="entry name" value="Xaa-Arg_dipeptidase"/>
</dbReference>
<name>A0A1F6C3J5_HANXR</name>
<comment type="similarity">
    <text evidence="1">Belongs to the peptidase M20A family.</text>
</comment>
<comment type="caution">
    <text evidence="3">The sequence shown here is derived from an EMBL/GenBank/DDBJ whole genome shotgun (WGS) entry which is preliminary data.</text>
</comment>
<dbReference type="AlphaFoldDB" id="A0A1F6C3J5"/>
<evidence type="ECO:0000313" key="4">
    <source>
        <dbReference type="Proteomes" id="UP000178606"/>
    </source>
</evidence>
<dbReference type="InterPro" id="IPR036264">
    <property type="entry name" value="Bact_exopeptidase_dim_dom"/>
</dbReference>
<dbReference type="SUPFAM" id="SSF53187">
    <property type="entry name" value="Zn-dependent exopeptidases"/>
    <property type="match status" value="1"/>
</dbReference>
<dbReference type="InterPro" id="IPR052030">
    <property type="entry name" value="Peptidase_M20/M20A_hydrolases"/>
</dbReference>